<protein>
    <submittedName>
        <fullName evidence="7">ABC transporter ATP-binding protein</fullName>
    </submittedName>
</protein>
<dbReference type="InterPro" id="IPR027417">
    <property type="entry name" value="P-loop_NTPase"/>
</dbReference>
<sequence length="236" mass="25962">MSLLELKDINVYYGAIHALKGISLNVEEGQVVSLIGANGAGKTTTLRTISGLLRSKTGSISFMGKELRHESAESIVRLGISHCPEGRRVFADMSVKENLEMGAFTRKDKKEISQTMDMIYDHFPRLKERMNQMAGTLSGGEQQMLAMGRALMSKPKLLLLDEPSMGLAPILVKEIFNMVQEIHNMGTTVLLVEQNARMALAISDYAYVLETGHISLEGEAKSLAESEEVRKVYLGG</sequence>
<dbReference type="InterPro" id="IPR017871">
    <property type="entry name" value="ABC_transporter-like_CS"/>
</dbReference>
<dbReference type="AlphaFoldDB" id="A0A346AZG2"/>
<dbReference type="InterPro" id="IPR052156">
    <property type="entry name" value="BCAA_Transport_ATP-bd_LivF"/>
</dbReference>
<evidence type="ECO:0000256" key="4">
    <source>
        <dbReference type="ARBA" id="ARBA00022840"/>
    </source>
</evidence>
<organism evidence="7 8">
    <name type="scientific">Megasphaera stantonii</name>
    <dbReference type="NCBI Taxonomy" id="2144175"/>
    <lineage>
        <taxon>Bacteria</taxon>
        <taxon>Bacillati</taxon>
        <taxon>Bacillota</taxon>
        <taxon>Negativicutes</taxon>
        <taxon>Veillonellales</taxon>
        <taxon>Veillonellaceae</taxon>
        <taxon>Megasphaera</taxon>
    </lineage>
</organism>
<dbReference type="Gene3D" id="3.40.50.300">
    <property type="entry name" value="P-loop containing nucleotide triphosphate hydrolases"/>
    <property type="match status" value="1"/>
</dbReference>
<dbReference type="EMBL" id="CP029462">
    <property type="protein sequence ID" value="AXL21255.1"/>
    <property type="molecule type" value="Genomic_DNA"/>
</dbReference>
<dbReference type="PIRSF" id="PIRSF039137">
    <property type="entry name" value="ABC_branched_ATPase"/>
    <property type="match status" value="1"/>
</dbReference>
<dbReference type="InterPro" id="IPR030660">
    <property type="entry name" value="ABC_branched_ATPase_LivF/BraG"/>
</dbReference>
<evidence type="ECO:0000259" key="6">
    <source>
        <dbReference type="PROSITE" id="PS50893"/>
    </source>
</evidence>
<dbReference type="GO" id="GO:0016887">
    <property type="term" value="F:ATP hydrolysis activity"/>
    <property type="evidence" value="ECO:0007669"/>
    <property type="project" value="InterPro"/>
</dbReference>
<keyword evidence="2" id="KW-0813">Transport</keyword>
<evidence type="ECO:0000256" key="1">
    <source>
        <dbReference type="ARBA" id="ARBA00005417"/>
    </source>
</evidence>
<dbReference type="InterPro" id="IPR003439">
    <property type="entry name" value="ABC_transporter-like_ATP-bd"/>
</dbReference>
<dbReference type="CDD" id="cd03224">
    <property type="entry name" value="ABC_TM1139_LivF_branched"/>
    <property type="match status" value="1"/>
</dbReference>
<evidence type="ECO:0000256" key="3">
    <source>
        <dbReference type="ARBA" id="ARBA00022741"/>
    </source>
</evidence>
<keyword evidence="4 7" id="KW-0067">ATP-binding</keyword>
<dbReference type="Proteomes" id="UP000254337">
    <property type="component" value="Chromosome"/>
</dbReference>
<feature type="domain" description="ABC transporter" evidence="6">
    <location>
        <begin position="4"/>
        <end position="236"/>
    </location>
</feature>
<accession>A0A346AZG2</accession>
<dbReference type="SMART" id="SM00382">
    <property type="entry name" value="AAA"/>
    <property type="match status" value="1"/>
</dbReference>
<keyword evidence="3" id="KW-0547">Nucleotide-binding</keyword>
<dbReference type="OrthoDB" id="9776369at2"/>
<evidence type="ECO:0000256" key="2">
    <source>
        <dbReference type="ARBA" id="ARBA00022448"/>
    </source>
</evidence>
<dbReference type="SUPFAM" id="SSF52540">
    <property type="entry name" value="P-loop containing nucleoside triphosphate hydrolases"/>
    <property type="match status" value="1"/>
</dbReference>
<keyword evidence="8" id="KW-1185">Reference proteome</keyword>
<dbReference type="PROSITE" id="PS50893">
    <property type="entry name" value="ABC_TRANSPORTER_2"/>
    <property type="match status" value="1"/>
</dbReference>
<dbReference type="GO" id="GO:0005524">
    <property type="term" value="F:ATP binding"/>
    <property type="evidence" value="ECO:0007669"/>
    <property type="project" value="UniProtKB-KW"/>
</dbReference>
<reference evidence="7 8" key="1">
    <citation type="submission" date="2018-05" db="EMBL/GenBank/DDBJ databases">
        <title>Complete genome sequence of Megasphaera sp. AJH120T, isolated from the ceca of a chicken.</title>
        <authorList>
            <person name="Maki J."/>
            <person name="Looft T."/>
        </authorList>
    </citation>
    <scope>NUCLEOTIDE SEQUENCE [LARGE SCALE GENOMIC DNA]</scope>
    <source>
        <strain evidence="7 8">AJH120</strain>
    </source>
</reference>
<dbReference type="GO" id="GO:0015658">
    <property type="term" value="F:branched-chain amino acid transmembrane transporter activity"/>
    <property type="evidence" value="ECO:0007669"/>
    <property type="project" value="InterPro"/>
</dbReference>
<dbReference type="RefSeq" id="WP_107196276.1">
    <property type="nucleotide sequence ID" value="NZ_CP029462.1"/>
</dbReference>
<comment type="similarity">
    <text evidence="1">Belongs to the ABC transporter superfamily.</text>
</comment>
<evidence type="ECO:0000313" key="8">
    <source>
        <dbReference type="Proteomes" id="UP000254337"/>
    </source>
</evidence>
<dbReference type="Pfam" id="PF00005">
    <property type="entry name" value="ABC_tran"/>
    <property type="match status" value="1"/>
</dbReference>
<gene>
    <name evidence="7" type="ORF">DKB62_06610</name>
</gene>
<proteinExistence type="inferred from homology"/>
<dbReference type="GO" id="GO:0015807">
    <property type="term" value="P:L-amino acid transport"/>
    <property type="evidence" value="ECO:0007669"/>
    <property type="project" value="TreeGrafter"/>
</dbReference>
<dbReference type="PROSITE" id="PS00211">
    <property type="entry name" value="ABC_TRANSPORTER_1"/>
    <property type="match status" value="1"/>
</dbReference>
<dbReference type="KEGG" id="meg:DKB62_06610"/>
<dbReference type="InterPro" id="IPR003593">
    <property type="entry name" value="AAA+_ATPase"/>
</dbReference>
<name>A0A346AZG2_9FIRM</name>
<evidence type="ECO:0000313" key="7">
    <source>
        <dbReference type="EMBL" id="AXL21255.1"/>
    </source>
</evidence>
<dbReference type="PANTHER" id="PTHR43820">
    <property type="entry name" value="HIGH-AFFINITY BRANCHED-CHAIN AMINO ACID TRANSPORT ATP-BINDING PROTEIN LIVF"/>
    <property type="match status" value="1"/>
</dbReference>
<keyword evidence="5" id="KW-0029">Amino-acid transport</keyword>
<evidence type="ECO:0000256" key="5">
    <source>
        <dbReference type="ARBA" id="ARBA00022970"/>
    </source>
</evidence>
<dbReference type="PANTHER" id="PTHR43820:SF4">
    <property type="entry name" value="HIGH-AFFINITY BRANCHED-CHAIN AMINO ACID TRANSPORT ATP-BINDING PROTEIN LIVF"/>
    <property type="match status" value="1"/>
</dbReference>